<accession>A0ABW4WVF6</accession>
<organism evidence="1 2">
    <name type="scientific">Pontibacter silvestris</name>
    <dbReference type="NCBI Taxonomy" id="2305183"/>
    <lineage>
        <taxon>Bacteria</taxon>
        <taxon>Pseudomonadati</taxon>
        <taxon>Bacteroidota</taxon>
        <taxon>Cytophagia</taxon>
        <taxon>Cytophagales</taxon>
        <taxon>Hymenobacteraceae</taxon>
        <taxon>Pontibacter</taxon>
    </lineage>
</organism>
<dbReference type="InterPro" id="IPR046297">
    <property type="entry name" value="DUF6334"/>
</dbReference>
<dbReference type="Proteomes" id="UP001597369">
    <property type="component" value="Unassembled WGS sequence"/>
</dbReference>
<dbReference type="Pfam" id="PF19860">
    <property type="entry name" value="DUF6334"/>
    <property type="match status" value="1"/>
</dbReference>
<name>A0ABW4WVF6_9BACT</name>
<comment type="caution">
    <text evidence="1">The sequence shown here is derived from an EMBL/GenBank/DDBJ whole genome shotgun (WGS) entry which is preliminary data.</text>
</comment>
<evidence type="ECO:0000313" key="1">
    <source>
        <dbReference type="EMBL" id="MFD2065847.1"/>
    </source>
</evidence>
<gene>
    <name evidence="1" type="ORF">ACFSKU_03055</name>
</gene>
<proteinExistence type="predicted"/>
<sequence>MESIVDLDTLTGKEVLEAFTLHDLEQGWLQQVVFQMEEVYLIVAVDKDSDEVVLSVLPELNFPALEQQFSRTQIANQRKKISWIWRMTNQYGYEDGFQLCRLPNFRTTLEYNF</sequence>
<protein>
    <submittedName>
        <fullName evidence="1">DUF6334 family protein</fullName>
    </submittedName>
</protein>
<evidence type="ECO:0000313" key="2">
    <source>
        <dbReference type="Proteomes" id="UP001597369"/>
    </source>
</evidence>
<keyword evidence="2" id="KW-1185">Reference proteome</keyword>
<reference evidence="2" key="1">
    <citation type="journal article" date="2019" name="Int. J. Syst. Evol. Microbiol.">
        <title>The Global Catalogue of Microorganisms (GCM) 10K type strain sequencing project: providing services to taxonomists for standard genome sequencing and annotation.</title>
        <authorList>
            <consortium name="The Broad Institute Genomics Platform"/>
            <consortium name="The Broad Institute Genome Sequencing Center for Infectious Disease"/>
            <person name="Wu L."/>
            <person name="Ma J."/>
        </authorList>
    </citation>
    <scope>NUCLEOTIDE SEQUENCE [LARGE SCALE GENOMIC DNA]</scope>
    <source>
        <strain evidence="2">JCM 16545</strain>
    </source>
</reference>
<dbReference type="RefSeq" id="WP_377469049.1">
    <property type="nucleotide sequence ID" value="NZ_JBHUHV010000011.1"/>
</dbReference>
<dbReference type="EMBL" id="JBHUHV010000011">
    <property type="protein sequence ID" value="MFD2065847.1"/>
    <property type="molecule type" value="Genomic_DNA"/>
</dbReference>